<dbReference type="FunFam" id="1.25.40.10:FF:001770">
    <property type="entry name" value="Pentatricopeptide repeat-containing protein, chloroplastic isoform A"/>
    <property type="match status" value="1"/>
</dbReference>
<evidence type="ECO:0000256" key="3">
    <source>
        <dbReference type="ARBA" id="ARBA00022528"/>
    </source>
</evidence>
<dbReference type="GO" id="GO:0006397">
    <property type="term" value="P:mRNA processing"/>
    <property type="evidence" value="ECO:0007669"/>
    <property type="project" value="UniProtKB-KW"/>
</dbReference>
<dbReference type="Pfam" id="PF13041">
    <property type="entry name" value="PPR_2"/>
    <property type="match status" value="4"/>
</dbReference>
<keyword evidence="8" id="KW-0809">Transit peptide</keyword>
<protein>
    <submittedName>
        <fullName evidence="10">Pentatricopeptide repeat-containing protein, chloroplastic</fullName>
    </submittedName>
</protein>
<feature type="repeat" description="PPR" evidence="9">
    <location>
        <begin position="818"/>
        <end position="852"/>
    </location>
</feature>
<keyword evidence="7" id="KW-0810">Translation regulation</keyword>
<dbReference type="NCBIfam" id="TIGR00756">
    <property type="entry name" value="PPR"/>
    <property type="match status" value="11"/>
</dbReference>
<feature type="repeat" description="PPR" evidence="9">
    <location>
        <begin position="643"/>
        <end position="677"/>
    </location>
</feature>
<dbReference type="PANTHER" id="PTHR46128:SF123">
    <property type="entry name" value="PENTACOTRIPEPTIDE-REPEAT REGION OF PRORP DOMAIN-CONTAINING PROTEIN"/>
    <property type="match status" value="1"/>
</dbReference>
<dbReference type="EMBL" id="JACGWM010000009">
    <property type="protein sequence ID" value="KAL0351628.1"/>
    <property type="molecule type" value="Genomic_DNA"/>
</dbReference>
<evidence type="ECO:0000256" key="2">
    <source>
        <dbReference type="ARBA" id="ARBA00007626"/>
    </source>
</evidence>
<dbReference type="Gene3D" id="1.25.40.10">
    <property type="entry name" value="Tetratricopeptide repeat domain"/>
    <property type="match status" value="4"/>
</dbReference>
<evidence type="ECO:0000256" key="5">
    <source>
        <dbReference type="ARBA" id="ARBA00022664"/>
    </source>
</evidence>
<feature type="repeat" description="PPR" evidence="9">
    <location>
        <begin position="783"/>
        <end position="817"/>
    </location>
</feature>
<feature type="repeat" description="PPR" evidence="9">
    <location>
        <begin position="888"/>
        <end position="922"/>
    </location>
</feature>
<dbReference type="GO" id="GO:0009570">
    <property type="term" value="C:chloroplast stroma"/>
    <property type="evidence" value="ECO:0007669"/>
    <property type="project" value="UniProtKB-ARBA"/>
</dbReference>
<dbReference type="FunFam" id="1.25.40.10:FF:000947">
    <property type="entry name" value="Pentatricopeptide repeat-containing protein, chloroplastic isoform A"/>
    <property type="match status" value="1"/>
</dbReference>
<feature type="repeat" description="PPR" evidence="9">
    <location>
        <begin position="923"/>
        <end position="957"/>
    </location>
</feature>
<keyword evidence="4" id="KW-0934">Plastid</keyword>
<comment type="subcellular location">
    <subcellularLocation>
        <location evidence="1">Plastid</location>
        <location evidence="1">Chloroplast</location>
    </subcellularLocation>
</comment>
<reference evidence="10" key="2">
    <citation type="journal article" date="2024" name="Plant">
        <title>Genomic evolution and insights into agronomic trait innovations of Sesamum species.</title>
        <authorList>
            <person name="Miao H."/>
            <person name="Wang L."/>
            <person name="Qu L."/>
            <person name="Liu H."/>
            <person name="Sun Y."/>
            <person name="Le M."/>
            <person name="Wang Q."/>
            <person name="Wei S."/>
            <person name="Zheng Y."/>
            <person name="Lin W."/>
            <person name="Duan Y."/>
            <person name="Cao H."/>
            <person name="Xiong S."/>
            <person name="Wang X."/>
            <person name="Wei L."/>
            <person name="Li C."/>
            <person name="Ma Q."/>
            <person name="Ju M."/>
            <person name="Zhao R."/>
            <person name="Li G."/>
            <person name="Mu C."/>
            <person name="Tian Q."/>
            <person name="Mei H."/>
            <person name="Zhang T."/>
            <person name="Gao T."/>
            <person name="Zhang H."/>
        </authorList>
    </citation>
    <scope>NUCLEOTIDE SEQUENCE</scope>
    <source>
        <strain evidence="10">KEN8</strain>
    </source>
</reference>
<gene>
    <name evidence="10" type="ORF">Scaly_1551500</name>
</gene>
<organism evidence="10">
    <name type="scientific">Sesamum calycinum</name>
    <dbReference type="NCBI Taxonomy" id="2727403"/>
    <lineage>
        <taxon>Eukaryota</taxon>
        <taxon>Viridiplantae</taxon>
        <taxon>Streptophyta</taxon>
        <taxon>Embryophyta</taxon>
        <taxon>Tracheophyta</taxon>
        <taxon>Spermatophyta</taxon>
        <taxon>Magnoliopsida</taxon>
        <taxon>eudicotyledons</taxon>
        <taxon>Gunneridae</taxon>
        <taxon>Pentapetalae</taxon>
        <taxon>asterids</taxon>
        <taxon>lamiids</taxon>
        <taxon>Lamiales</taxon>
        <taxon>Pedaliaceae</taxon>
        <taxon>Sesamum</taxon>
    </lineage>
</organism>
<feature type="repeat" description="PPR" evidence="9">
    <location>
        <begin position="1028"/>
        <end position="1062"/>
    </location>
</feature>
<dbReference type="FunFam" id="1.25.40.10:FF:001589">
    <property type="entry name" value="Pentatricopeptide repeat-containing protein, chloroplastic isoform A"/>
    <property type="match status" value="1"/>
</dbReference>
<feature type="repeat" description="PPR" evidence="9">
    <location>
        <begin position="993"/>
        <end position="1027"/>
    </location>
</feature>
<feature type="repeat" description="PPR" evidence="9">
    <location>
        <begin position="678"/>
        <end position="712"/>
    </location>
</feature>
<dbReference type="InterPro" id="IPR023213">
    <property type="entry name" value="CAT-like_dom_sf"/>
</dbReference>
<dbReference type="Pfam" id="PF01535">
    <property type="entry name" value="PPR"/>
    <property type="match status" value="1"/>
</dbReference>
<evidence type="ECO:0000256" key="6">
    <source>
        <dbReference type="ARBA" id="ARBA00022737"/>
    </source>
</evidence>
<dbReference type="PANTHER" id="PTHR46128">
    <property type="entry name" value="MITOCHONDRIAL GROUP I INTRON SPLICING FACTOR CCM1"/>
    <property type="match status" value="1"/>
</dbReference>
<feature type="repeat" description="PPR" evidence="9">
    <location>
        <begin position="853"/>
        <end position="887"/>
    </location>
</feature>
<dbReference type="Gene3D" id="3.30.559.10">
    <property type="entry name" value="Chloramphenicol acetyltransferase-like domain"/>
    <property type="match status" value="2"/>
</dbReference>
<dbReference type="AlphaFoldDB" id="A0AAW2P7U8"/>
<proteinExistence type="inferred from homology"/>
<dbReference type="GO" id="GO:0006417">
    <property type="term" value="P:regulation of translation"/>
    <property type="evidence" value="ECO:0007669"/>
    <property type="project" value="UniProtKB-KW"/>
</dbReference>
<feature type="repeat" description="PPR" evidence="9">
    <location>
        <begin position="958"/>
        <end position="992"/>
    </location>
</feature>
<comment type="caution">
    <text evidence="10">The sequence shown here is derived from an EMBL/GenBank/DDBJ whole genome shotgun (WGS) entry which is preliminary data.</text>
</comment>
<dbReference type="Pfam" id="PF02458">
    <property type="entry name" value="Transferase"/>
    <property type="match status" value="1"/>
</dbReference>
<dbReference type="InterPro" id="IPR002885">
    <property type="entry name" value="PPR_rpt"/>
</dbReference>
<evidence type="ECO:0000256" key="1">
    <source>
        <dbReference type="ARBA" id="ARBA00004229"/>
    </source>
</evidence>
<dbReference type="PROSITE" id="PS51375">
    <property type="entry name" value="PPR"/>
    <property type="match status" value="13"/>
</dbReference>
<evidence type="ECO:0000256" key="8">
    <source>
        <dbReference type="ARBA" id="ARBA00022946"/>
    </source>
</evidence>
<comment type="similarity">
    <text evidence="2">Belongs to the PPR family. P subfamily.</text>
</comment>
<name>A0AAW2P7U8_9LAMI</name>
<feature type="repeat" description="PPR" evidence="9">
    <location>
        <begin position="748"/>
        <end position="782"/>
    </location>
</feature>
<accession>A0AAW2P7U8</accession>
<evidence type="ECO:0000256" key="7">
    <source>
        <dbReference type="ARBA" id="ARBA00022845"/>
    </source>
</evidence>
<evidence type="ECO:0000256" key="4">
    <source>
        <dbReference type="ARBA" id="ARBA00022640"/>
    </source>
</evidence>
<keyword evidence="6" id="KW-0677">Repeat</keyword>
<dbReference type="InterPro" id="IPR011990">
    <property type="entry name" value="TPR-like_helical_dom_sf"/>
</dbReference>
<dbReference type="Pfam" id="PF13812">
    <property type="entry name" value="PPR_3"/>
    <property type="match status" value="3"/>
</dbReference>
<keyword evidence="3" id="KW-0150">Chloroplast</keyword>
<sequence>MRAVETAYHNSYDKGTIIDYANFQFYAYDKGTSVSEFLDYFGKQSSNYNGGKVLASFISDGSGGLAPDNGFFTACSRLKILYFAPDSTSVSQKLQLLKDSLASTLTHFYPLAGVVRDAFSIDCKDEGLPFFVANVKGLLRDFLDRPDVLFINRLIPSEFSWDEGAGPGANVGTVQLNYFDCGGIAICLIFAHHIGDATTLCTFLKSWAAAANDSARILRPEYIAQSAFPQQPSMPKESYLFYPLQKFLKLGKFVTARYVFDASAISTLKAQSASSNDNHSTRVEVVSAFIWKCFMAAAAEVSSNDHKPFLLTHPLNLRRRAEPQFPDNSFGNFLWLATAQCGNPTDKDLKELVKEVKRAMERVDKQFMKRMESEDGYYENVEELRQGIPEEANWLAFSSWCKIGFYDVDFGWGRPVWLSGFVSGDSDTVLPNSATLVETRSGDGIEAWVILDERYAAVFQKNEELLLRASFNPSVFPSHPSQSDPPTRLDPAELRLAESYRAVPAPLWHSLIKNLSSSPSSFSTAYSLVTWLQRHNLCFSYELLYSILIHALGRNEKLYEAFLLSQRQSLTPLTYNALIGACARNDDLEKALNLMERMRRDGYQSDFVNYSLIIQSLMRNNSVDVAILEKLYGEMEADNIELDGQLLNDIIAGFAKAGDIDRALYFLGVMQGNGLSPKTSTVVAVVNELGNLGRVEEAEAVFEELKEGGLRPRTRAYNALLKGYVKVGALKDAEYVVSEMERSGVLPDEHTYSLLIDAYGNAGRWESARIVLKEMEANDVKPNSYVFSRILASYRDRGEWQRSFQVLKEMKNCGVNPDRQFYNVMIDTFGKYNCLEHMMAAFERMKVEGIEPDTVTWNTLIDCHCKQGHHNEAEELFKEMQESGCLPCTTTYNIMINSLGGQERWDDVKELLGKMQSQGLLPNVVTYTTLVDIYGQSGRFNDAIDCLEVMKSAGLRPSSTMYNALINAYAQRGLSEQAVNAFRVMRSDGLKPSLLALNSLINAFGEDRRDAEAFAVLQYMKDNDLKPDVVTYTTLMKALIRVEKYEKVPAVFEEMLLSGCAPDRKARAMLRSALRYMKSTLKL</sequence>
<evidence type="ECO:0000256" key="9">
    <source>
        <dbReference type="PROSITE-ProRule" id="PRU00708"/>
    </source>
</evidence>
<dbReference type="GO" id="GO:0003729">
    <property type="term" value="F:mRNA binding"/>
    <property type="evidence" value="ECO:0007669"/>
    <property type="project" value="UniProtKB-ARBA"/>
</dbReference>
<dbReference type="InterPro" id="IPR050872">
    <property type="entry name" value="PPR_P_subfamily"/>
</dbReference>
<reference evidence="10" key="1">
    <citation type="submission" date="2020-06" db="EMBL/GenBank/DDBJ databases">
        <authorList>
            <person name="Li T."/>
            <person name="Hu X."/>
            <person name="Zhang T."/>
            <person name="Song X."/>
            <person name="Zhang H."/>
            <person name="Dai N."/>
            <person name="Sheng W."/>
            <person name="Hou X."/>
            <person name="Wei L."/>
        </authorList>
    </citation>
    <scope>NUCLEOTIDE SEQUENCE</scope>
    <source>
        <strain evidence="10">KEN8</strain>
        <tissue evidence="10">Leaf</tissue>
    </source>
</reference>
<feature type="repeat" description="PPR" evidence="9">
    <location>
        <begin position="571"/>
        <end position="605"/>
    </location>
</feature>
<keyword evidence="5" id="KW-0507">mRNA processing</keyword>
<evidence type="ECO:0000313" key="10">
    <source>
        <dbReference type="EMBL" id="KAL0351628.1"/>
    </source>
</evidence>
<feature type="repeat" description="PPR" evidence="9">
    <location>
        <begin position="713"/>
        <end position="747"/>
    </location>
</feature>